<accession>A0A7I9V797</accession>
<evidence type="ECO:0000259" key="1">
    <source>
        <dbReference type="Pfam" id="PF00394"/>
    </source>
</evidence>
<evidence type="ECO:0000313" key="5">
    <source>
        <dbReference type="Proteomes" id="UP000444960"/>
    </source>
</evidence>
<dbReference type="InterPro" id="IPR011707">
    <property type="entry name" value="Cu-oxidase-like_N"/>
</dbReference>
<feature type="domain" description="Plastocyanin-like" evidence="1">
    <location>
        <begin position="223"/>
        <end position="298"/>
    </location>
</feature>
<comment type="caution">
    <text evidence="4">The sequence shown here is derived from an EMBL/GenBank/DDBJ whole genome shotgun (WGS) entry which is preliminary data.</text>
</comment>
<evidence type="ECO:0000313" key="4">
    <source>
        <dbReference type="EMBL" id="GEE01266.1"/>
    </source>
</evidence>
<reference evidence="5" key="1">
    <citation type="submission" date="2019-06" db="EMBL/GenBank/DDBJ databases">
        <title>Gordonia isolated from sludge of a wastewater treatment plant.</title>
        <authorList>
            <person name="Tamura T."/>
            <person name="Aoyama K."/>
            <person name="Kang Y."/>
            <person name="Saito S."/>
            <person name="Akiyama N."/>
            <person name="Yazawa K."/>
            <person name="Gonoi T."/>
            <person name="Mikami Y."/>
        </authorList>
    </citation>
    <scope>NUCLEOTIDE SEQUENCE [LARGE SCALE GENOMIC DNA]</scope>
    <source>
        <strain evidence="5">NBRC 107696</strain>
    </source>
</reference>
<dbReference type="InterPro" id="IPR008972">
    <property type="entry name" value="Cupredoxin"/>
</dbReference>
<dbReference type="EMBL" id="BJOV01000003">
    <property type="protein sequence ID" value="GEE01266.1"/>
    <property type="molecule type" value="Genomic_DNA"/>
</dbReference>
<evidence type="ECO:0000259" key="3">
    <source>
        <dbReference type="Pfam" id="PF07732"/>
    </source>
</evidence>
<dbReference type="PANTHER" id="PTHR11709">
    <property type="entry name" value="MULTI-COPPER OXIDASE"/>
    <property type="match status" value="1"/>
</dbReference>
<dbReference type="Pfam" id="PF07732">
    <property type="entry name" value="Cu-oxidase_3"/>
    <property type="match status" value="1"/>
</dbReference>
<dbReference type="CDD" id="cd13867">
    <property type="entry name" value="CuRO_2_CueO_FtsP"/>
    <property type="match status" value="1"/>
</dbReference>
<organism evidence="4 5">
    <name type="scientific">Gordonia spumicola</name>
    <dbReference type="NCBI Taxonomy" id="589161"/>
    <lineage>
        <taxon>Bacteria</taxon>
        <taxon>Bacillati</taxon>
        <taxon>Actinomycetota</taxon>
        <taxon>Actinomycetes</taxon>
        <taxon>Mycobacteriales</taxon>
        <taxon>Gordoniaceae</taxon>
        <taxon>Gordonia</taxon>
    </lineage>
</organism>
<proteinExistence type="predicted"/>
<name>A0A7I9V797_9ACTN</name>
<dbReference type="InterPro" id="IPR045087">
    <property type="entry name" value="Cu-oxidase_fam"/>
</dbReference>
<dbReference type="InterPro" id="IPR001117">
    <property type="entry name" value="Cu-oxidase_2nd"/>
</dbReference>
<dbReference type="RefSeq" id="WP_161895081.1">
    <property type="nucleotide sequence ID" value="NZ_BJOV01000003.1"/>
</dbReference>
<dbReference type="SUPFAM" id="SSF49503">
    <property type="entry name" value="Cupredoxins"/>
    <property type="match status" value="3"/>
</dbReference>
<keyword evidence="5" id="KW-1185">Reference proteome</keyword>
<feature type="domain" description="Plastocyanin-like" evidence="2">
    <location>
        <begin position="373"/>
        <end position="484"/>
    </location>
</feature>
<feature type="domain" description="Plastocyanin-like" evidence="3">
    <location>
        <begin position="67"/>
        <end position="180"/>
    </location>
</feature>
<dbReference type="PROSITE" id="PS51318">
    <property type="entry name" value="TAT"/>
    <property type="match status" value="1"/>
</dbReference>
<sequence length="505" mass="54397">MEVDGALSRRALLKGAGLAFLAGGVAACSAGTPAVTEVSAVTRPLPIPPILAPSTRRKTKTFRLTAQAGTSEILAGARTATWGYNGSQLGPTIRVARGDDVRIKVVNGLRESTTVHWHGLHTPPEMDGGPDQPIAPGRGWEARFRVRQQAATLWYHPNARGSMTRQIHRGLAGMLIVDDAASARLDLPKEYGVDDVPLILQDKLFTADHSLDEKIDPDVGIVGETVTVNGIASPTFTARTRRVRFRIVDAATARVVNLAFSDDRRFTIIASDGGLLDEPQTVSSMLLSPGERAEIVVDLIPGETLTLRTVPFAASIGLGDDAPDIGQLDELDLMTIVGPPPTTSTAPALPSALNPTVRTSPSVGMAKRRFVDLQWFQINGQIADPHRTDAVVAVGAYERWTVRNRDSRVENLHIHGTQFRVLSAGGTASRVQTSGWKDTVLVPPGARMDLAVRFIDYTSTRVPYVFGSQLALNNDQGMEGRLLVVRPGSTVADARGRRPKRPKPR</sequence>
<protein>
    <submittedName>
        <fullName evidence="4">Multicopper oxidase</fullName>
    </submittedName>
</protein>
<dbReference type="Proteomes" id="UP000444960">
    <property type="component" value="Unassembled WGS sequence"/>
</dbReference>
<dbReference type="OrthoDB" id="345021at2"/>
<dbReference type="GO" id="GO:0016491">
    <property type="term" value="F:oxidoreductase activity"/>
    <property type="evidence" value="ECO:0007669"/>
    <property type="project" value="InterPro"/>
</dbReference>
<dbReference type="PANTHER" id="PTHR11709:SF2">
    <property type="entry name" value="MULTICOPPER OXIDASE LPR1"/>
    <property type="match status" value="1"/>
</dbReference>
<dbReference type="GO" id="GO:0030288">
    <property type="term" value="C:outer membrane-bounded periplasmic space"/>
    <property type="evidence" value="ECO:0007669"/>
    <property type="project" value="TreeGrafter"/>
</dbReference>
<dbReference type="Pfam" id="PF07731">
    <property type="entry name" value="Cu-oxidase_2"/>
    <property type="match status" value="1"/>
</dbReference>
<gene>
    <name evidence="4" type="ORF">nbrc107696_17120</name>
</gene>
<dbReference type="InterPro" id="IPR006311">
    <property type="entry name" value="TAT_signal"/>
</dbReference>
<dbReference type="InterPro" id="IPR011706">
    <property type="entry name" value="Cu-oxidase_C"/>
</dbReference>
<evidence type="ECO:0000259" key="2">
    <source>
        <dbReference type="Pfam" id="PF07731"/>
    </source>
</evidence>
<dbReference type="AlphaFoldDB" id="A0A7I9V797"/>
<dbReference type="Gene3D" id="2.60.40.420">
    <property type="entry name" value="Cupredoxins - blue copper proteins"/>
    <property type="match status" value="3"/>
</dbReference>
<dbReference type="GO" id="GO:0005507">
    <property type="term" value="F:copper ion binding"/>
    <property type="evidence" value="ECO:0007669"/>
    <property type="project" value="InterPro"/>
</dbReference>
<dbReference type="Pfam" id="PF00394">
    <property type="entry name" value="Cu-oxidase"/>
    <property type="match status" value="1"/>
</dbReference>
<dbReference type="CDD" id="cd04232">
    <property type="entry name" value="CuRO_1_CueO_FtsP"/>
    <property type="match status" value="1"/>
</dbReference>